<dbReference type="FunCoup" id="A0A671V730">
    <property type="interactions" value="23"/>
</dbReference>
<dbReference type="InterPro" id="IPR027359">
    <property type="entry name" value="Volt_channel_dom_sf"/>
</dbReference>
<dbReference type="GO" id="GO:0005886">
    <property type="term" value="C:plasma membrane"/>
    <property type="evidence" value="ECO:0007669"/>
    <property type="project" value="UniProtKB-SubCell"/>
</dbReference>
<evidence type="ECO:0000256" key="12">
    <source>
        <dbReference type="ARBA" id="ARBA00031989"/>
    </source>
</evidence>
<dbReference type="CTD" id="84329"/>
<dbReference type="GO" id="GO:0030171">
    <property type="term" value="F:voltage-gated proton channel activity"/>
    <property type="evidence" value="ECO:0007669"/>
    <property type="project" value="InterPro"/>
</dbReference>
<dbReference type="AlphaFoldDB" id="A0A671V730"/>
<dbReference type="OMA" id="WEDEELH"/>
<reference evidence="16" key="2">
    <citation type="submission" date="2025-08" db="UniProtKB">
        <authorList>
            <consortium name="Ensembl"/>
        </authorList>
    </citation>
    <scope>IDENTIFICATION</scope>
</reference>
<organism evidence="16 17">
    <name type="scientific">Sparus aurata</name>
    <name type="common">Gilthead sea bream</name>
    <dbReference type="NCBI Taxonomy" id="8175"/>
    <lineage>
        <taxon>Eukaryota</taxon>
        <taxon>Metazoa</taxon>
        <taxon>Chordata</taxon>
        <taxon>Craniata</taxon>
        <taxon>Vertebrata</taxon>
        <taxon>Euteleostomi</taxon>
        <taxon>Actinopterygii</taxon>
        <taxon>Neopterygii</taxon>
        <taxon>Teleostei</taxon>
        <taxon>Neoteleostei</taxon>
        <taxon>Acanthomorphata</taxon>
        <taxon>Eupercaria</taxon>
        <taxon>Spariformes</taxon>
        <taxon>Sparidae</taxon>
        <taxon>Sparus</taxon>
    </lineage>
</organism>
<evidence type="ECO:0000256" key="10">
    <source>
        <dbReference type="ARBA" id="ARBA00023136"/>
    </source>
</evidence>
<feature type="transmembrane region" description="Helical" evidence="14">
    <location>
        <begin position="128"/>
        <end position="147"/>
    </location>
</feature>
<dbReference type="GeneID" id="115568335"/>
<name>A0A671V730_SPAAU</name>
<keyword evidence="8 13" id="KW-0175">Coiled coil</keyword>
<evidence type="ECO:0000256" key="11">
    <source>
        <dbReference type="ARBA" id="ARBA00023303"/>
    </source>
</evidence>
<dbReference type="OrthoDB" id="427456at2759"/>
<keyword evidence="9" id="KW-0406">Ion transport</keyword>
<evidence type="ECO:0000256" key="8">
    <source>
        <dbReference type="ARBA" id="ARBA00023054"/>
    </source>
</evidence>
<evidence type="ECO:0000256" key="3">
    <source>
        <dbReference type="ARBA" id="ARBA00022448"/>
    </source>
</evidence>
<evidence type="ECO:0000256" key="4">
    <source>
        <dbReference type="ARBA" id="ARBA00022475"/>
    </source>
</evidence>
<dbReference type="GO" id="GO:0034702">
    <property type="term" value="C:monoatomic ion channel complex"/>
    <property type="evidence" value="ECO:0007669"/>
    <property type="project" value="UniProtKB-KW"/>
</dbReference>
<dbReference type="Gene3D" id="1.20.120.350">
    <property type="entry name" value="Voltage-gated potassium channels. Chain C"/>
    <property type="match status" value="1"/>
</dbReference>
<dbReference type="Pfam" id="PF00520">
    <property type="entry name" value="Ion_trans"/>
    <property type="match status" value="1"/>
</dbReference>
<evidence type="ECO:0000256" key="13">
    <source>
        <dbReference type="SAM" id="Coils"/>
    </source>
</evidence>
<dbReference type="Ensembl" id="ENSSAUT00010023196.1">
    <property type="protein sequence ID" value="ENSSAUP00010021959.1"/>
    <property type="gene ID" value="ENSSAUG00010009703.1"/>
</dbReference>
<evidence type="ECO:0000313" key="16">
    <source>
        <dbReference type="Ensembl" id="ENSSAUP00010021959.1"/>
    </source>
</evidence>
<feature type="transmembrane region" description="Helical" evidence="14">
    <location>
        <begin position="95"/>
        <end position="116"/>
    </location>
</feature>
<dbReference type="GeneTree" id="ENSGT00940000159403"/>
<keyword evidence="6" id="KW-0851">Voltage-gated channel</keyword>
<evidence type="ECO:0000256" key="7">
    <source>
        <dbReference type="ARBA" id="ARBA00022989"/>
    </source>
</evidence>
<sequence>MARYLRYFTTVGDEQPATWEDEELHVASEELSPATGQFPTTLTFRGSLQRLYSSDRFQVLVVCLVVLDAFFVLAELLIDLSVIKLEHDHIVPEVFHYLSLALLTFFMVELAGKLYAYRLEFFQHKFEVFDGLVVVVSFILDIVFVFHEDAFDGMGLLILLRLWRVARIINGILVSVKTRAQQSIHKLKESYDHLVQRVTELQERSDRLEQENQKLQALLKKHGIDF</sequence>
<keyword evidence="4" id="KW-1003">Cell membrane</keyword>
<keyword evidence="7 14" id="KW-1133">Transmembrane helix</keyword>
<gene>
    <name evidence="16" type="primary">hvcn1</name>
</gene>
<evidence type="ECO:0000259" key="15">
    <source>
        <dbReference type="Pfam" id="PF00520"/>
    </source>
</evidence>
<keyword evidence="5 14" id="KW-0812">Transmembrane</keyword>
<keyword evidence="17" id="KW-1185">Reference proteome</keyword>
<evidence type="ECO:0000313" key="17">
    <source>
        <dbReference type="Proteomes" id="UP000472265"/>
    </source>
</evidence>
<evidence type="ECO:0000256" key="5">
    <source>
        <dbReference type="ARBA" id="ARBA00022692"/>
    </source>
</evidence>
<evidence type="ECO:0000256" key="2">
    <source>
        <dbReference type="ARBA" id="ARBA00015897"/>
    </source>
</evidence>
<dbReference type="RefSeq" id="XP_030251389.1">
    <property type="nucleotide sequence ID" value="XM_030395529.1"/>
</dbReference>
<evidence type="ECO:0000256" key="1">
    <source>
        <dbReference type="ARBA" id="ARBA00004651"/>
    </source>
</evidence>
<feature type="domain" description="Ion transport" evidence="15">
    <location>
        <begin position="57"/>
        <end position="170"/>
    </location>
</feature>
<feature type="transmembrane region" description="Helical" evidence="14">
    <location>
        <begin position="59"/>
        <end position="83"/>
    </location>
</feature>
<protein>
    <recommendedName>
        <fullName evidence="2">Voltage-gated hydrogen channel 1</fullName>
    </recommendedName>
    <alternativeName>
        <fullName evidence="12">Hydrogen voltage-gated channel 1</fullName>
    </alternativeName>
</protein>
<evidence type="ECO:0000256" key="6">
    <source>
        <dbReference type="ARBA" id="ARBA00022882"/>
    </source>
</evidence>
<keyword evidence="3" id="KW-0813">Transport</keyword>
<feature type="coiled-coil region" evidence="13">
    <location>
        <begin position="184"/>
        <end position="225"/>
    </location>
</feature>
<keyword evidence="11" id="KW-0407">Ion channel</keyword>
<accession>A0A671V730</accession>
<dbReference type="SUPFAM" id="SSF81324">
    <property type="entry name" value="Voltage-gated potassium channels"/>
    <property type="match status" value="1"/>
</dbReference>
<evidence type="ECO:0000256" key="9">
    <source>
        <dbReference type="ARBA" id="ARBA00023065"/>
    </source>
</evidence>
<dbReference type="Gene3D" id="1.20.5.170">
    <property type="match status" value="1"/>
</dbReference>
<keyword evidence="10 14" id="KW-0472">Membrane</keyword>
<dbReference type="PANTHER" id="PTHR46480:SF1">
    <property type="entry name" value="VOLTAGE-GATED HYDROGEN CHANNEL 1"/>
    <property type="match status" value="1"/>
</dbReference>
<dbReference type="FunFam" id="1.20.120.350:FF:000054">
    <property type="entry name" value="voltage-gated hydrogen channel 1"/>
    <property type="match status" value="1"/>
</dbReference>
<proteinExistence type="predicted"/>
<dbReference type="InParanoid" id="A0A671V730"/>
<dbReference type="GO" id="GO:0010043">
    <property type="term" value="P:response to zinc ion"/>
    <property type="evidence" value="ECO:0007669"/>
    <property type="project" value="UniProtKB-ARBA"/>
</dbReference>
<dbReference type="InterPro" id="IPR031846">
    <property type="entry name" value="Hvcn1"/>
</dbReference>
<reference evidence="16" key="1">
    <citation type="submission" date="2021-04" db="EMBL/GenBank/DDBJ databases">
        <authorList>
            <consortium name="Wellcome Sanger Institute Data Sharing"/>
        </authorList>
    </citation>
    <scope>NUCLEOTIDE SEQUENCE [LARGE SCALE GENOMIC DNA]</scope>
</reference>
<comment type="subcellular location">
    <subcellularLocation>
        <location evidence="1">Cell membrane</location>
        <topology evidence="1">Multi-pass membrane protein</topology>
    </subcellularLocation>
</comment>
<dbReference type="PANTHER" id="PTHR46480">
    <property type="entry name" value="F20B24.22"/>
    <property type="match status" value="1"/>
</dbReference>
<dbReference type="RefSeq" id="XP_030251387.1">
    <property type="nucleotide sequence ID" value="XM_030395527.1"/>
</dbReference>
<reference evidence="16" key="3">
    <citation type="submission" date="2025-09" db="UniProtKB">
        <authorList>
            <consortium name="Ensembl"/>
        </authorList>
    </citation>
    <scope>IDENTIFICATION</scope>
</reference>
<dbReference type="RefSeq" id="XP_030251386.1">
    <property type="nucleotide sequence ID" value="XM_030395526.1"/>
</dbReference>
<dbReference type="InterPro" id="IPR005821">
    <property type="entry name" value="Ion_trans_dom"/>
</dbReference>
<dbReference type="Proteomes" id="UP000472265">
    <property type="component" value="Chromosome 18"/>
</dbReference>
<evidence type="ECO:0000256" key="14">
    <source>
        <dbReference type="SAM" id="Phobius"/>
    </source>
</evidence>